<feature type="non-terminal residue" evidence="1">
    <location>
        <position position="1"/>
    </location>
</feature>
<evidence type="ECO:0000313" key="2">
    <source>
        <dbReference type="Proteomes" id="UP000772434"/>
    </source>
</evidence>
<sequence>SNKEPFEYWSSIWPQNSKTITPCQALAHIALNFLAAPAASTNVEHLFLKSGLIISKKCHNLTPDHIRQSMVLGNWLTVPGLVPVSDI</sequence>
<feature type="non-terminal residue" evidence="1">
    <location>
        <position position="87"/>
    </location>
</feature>
<dbReference type="AlphaFoldDB" id="A0A9P5PMZ4"/>
<organism evidence="1 2">
    <name type="scientific">Rhodocollybia butyracea</name>
    <dbReference type="NCBI Taxonomy" id="206335"/>
    <lineage>
        <taxon>Eukaryota</taxon>
        <taxon>Fungi</taxon>
        <taxon>Dikarya</taxon>
        <taxon>Basidiomycota</taxon>
        <taxon>Agaricomycotina</taxon>
        <taxon>Agaricomycetes</taxon>
        <taxon>Agaricomycetidae</taxon>
        <taxon>Agaricales</taxon>
        <taxon>Marasmiineae</taxon>
        <taxon>Omphalotaceae</taxon>
        <taxon>Rhodocollybia</taxon>
    </lineage>
</organism>
<name>A0A9P5PMZ4_9AGAR</name>
<comment type="caution">
    <text evidence="1">The sequence shown here is derived from an EMBL/GenBank/DDBJ whole genome shotgun (WGS) entry which is preliminary data.</text>
</comment>
<dbReference type="OrthoDB" id="1715602at2759"/>
<proteinExistence type="predicted"/>
<dbReference type="InterPro" id="IPR012337">
    <property type="entry name" value="RNaseH-like_sf"/>
</dbReference>
<evidence type="ECO:0008006" key="3">
    <source>
        <dbReference type="Google" id="ProtNLM"/>
    </source>
</evidence>
<dbReference type="Proteomes" id="UP000772434">
    <property type="component" value="Unassembled WGS sequence"/>
</dbReference>
<protein>
    <recommendedName>
        <fullName evidence="3">HAT C-terminal dimerisation domain-containing protein</fullName>
    </recommendedName>
</protein>
<evidence type="ECO:0000313" key="1">
    <source>
        <dbReference type="EMBL" id="KAF9064975.1"/>
    </source>
</evidence>
<accession>A0A9P5PMZ4</accession>
<dbReference type="SUPFAM" id="SSF53098">
    <property type="entry name" value="Ribonuclease H-like"/>
    <property type="match status" value="1"/>
</dbReference>
<keyword evidence="2" id="KW-1185">Reference proteome</keyword>
<dbReference type="EMBL" id="JADNRY010000111">
    <property type="protein sequence ID" value="KAF9064975.1"/>
    <property type="molecule type" value="Genomic_DNA"/>
</dbReference>
<reference evidence="1" key="1">
    <citation type="submission" date="2020-11" db="EMBL/GenBank/DDBJ databases">
        <authorList>
            <consortium name="DOE Joint Genome Institute"/>
            <person name="Ahrendt S."/>
            <person name="Riley R."/>
            <person name="Andreopoulos W."/>
            <person name="Labutti K."/>
            <person name="Pangilinan J."/>
            <person name="Ruiz-Duenas F.J."/>
            <person name="Barrasa J.M."/>
            <person name="Sanchez-Garcia M."/>
            <person name="Camarero S."/>
            <person name="Miyauchi S."/>
            <person name="Serrano A."/>
            <person name="Linde D."/>
            <person name="Babiker R."/>
            <person name="Drula E."/>
            <person name="Ayuso-Fernandez I."/>
            <person name="Pacheco R."/>
            <person name="Padilla G."/>
            <person name="Ferreira P."/>
            <person name="Barriuso J."/>
            <person name="Kellner H."/>
            <person name="Castanera R."/>
            <person name="Alfaro M."/>
            <person name="Ramirez L."/>
            <person name="Pisabarro A.G."/>
            <person name="Kuo A."/>
            <person name="Tritt A."/>
            <person name="Lipzen A."/>
            <person name="He G."/>
            <person name="Yan M."/>
            <person name="Ng V."/>
            <person name="Cullen D."/>
            <person name="Martin F."/>
            <person name="Rosso M.-N."/>
            <person name="Henrissat B."/>
            <person name="Hibbett D."/>
            <person name="Martinez A.T."/>
            <person name="Grigoriev I.V."/>
        </authorList>
    </citation>
    <scope>NUCLEOTIDE SEQUENCE</scope>
    <source>
        <strain evidence="1">AH 40177</strain>
    </source>
</reference>
<gene>
    <name evidence="1" type="ORF">BDP27DRAFT_1139611</name>
</gene>